<dbReference type="eggNOG" id="COG1917">
    <property type="taxonomic scope" value="Bacteria"/>
</dbReference>
<accession>A0NX81</accession>
<reference evidence="1 2" key="1">
    <citation type="submission" date="2006-05" db="EMBL/GenBank/DDBJ databases">
        <authorList>
            <person name="King G."/>
            <person name="Ferriera S."/>
            <person name="Johnson J."/>
            <person name="Kravitz S."/>
            <person name="Beeson K."/>
            <person name="Sutton G."/>
            <person name="Rogers Y.-H."/>
            <person name="Friedman R."/>
            <person name="Frazier M."/>
            <person name="Venter J.C."/>
        </authorList>
    </citation>
    <scope>NUCLEOTIDE SEQUENCE [LARGE SCALE GENOMIC DNA]</scope>
    <source>
        <strain evidence="2">ATCC 25650 / DSM 13394 / JCM 20685 / NBRC 16684 / NCIMB 2208 / IAM 12614 / B1</strain>
    </source>
</reference>
<dbReference type="SUPFAM" id="SSF51182">
    <property type="entry name" value="RmlC-like cupins"/>
    <property type="match status" value="1"/>
</dbReference>
<dbReference type="EMBL" id="AAUW01000013">
    <property type="protein sequence ID" value="EAV42740.1"/>
    <property type="molecule type" value="Genomic_DNA"/>
</dbReference>
<dbReference type="NCBIfam" id="NF038084">
    <property type="entry name" value="DHCW_cupin"/>
    <property type="match status" value="1"/>
</dbReference>
<name>A0NX81_ROSAI</name>
<evidence type="ECO:0000313" key="2">
    <source>
        <dbReference type="Proteomes" id="UP000004848"/>
    </source>
</evidence>
<protein>
    <recommendedName>
        <fullName evidence="3">DHCW motif cupin fold protein</fullName>
    </recommendedName>
</protein>
<gene>
    <name evidence="1" type="ORF">SIAM614_27298</name>
</gene>
<proteinExistence type="predicted"/>
<comment type="caution">
    <text evidence="1">The sequence shown here is derived from an EMBL/GenBank/DDBJ whole genome shotgun (WGS) entry which is preliminary data.</text>
</comment>
<dbReference type="InterPro" id="IPR011051">
    <property type="entry name" value="RmlC_Cupin_sf"/>
</dbReference>
<organism evidence="1 2">
    <name type="scientific">Roseibium aggregatum (strain ATCC 25650 / DSM 13394 / JCM 20685 / NBRC 16684 / NCIMB 2208 / IAM 12614 / B1)</name>
    <name type="common">Stappia aggregata</name>
    <dbReference type="NCBI Taxonomy" id="384765"/>
    <lineage>
        <taxon>Bacteria</taxon>
        <taxon>Pseudomonadati</taxon>
        <taxon>Pseudomonadota</taxon>
        <taxon>Alphaproteobacteria</taxon>
        <taxon>Hyphomicrobiales</taxon>
        <taxon>Stappiaceae</taxon>
        <taxon>Roseibium</taxon>
    </lineage>
</organism>
<dbReference type="Proteomes" id="UP000004848">
    <property type="component" value="Unassembled WGS sequence"/>
</dbReference>
<dbReference type="InterPro" id="IPR047713">
    <property type="entry name" value="DHCW_cupin"/>
</dbReference>
<evidence type="ECO:0008006" key="3">
    <source>
        <dbReference type="Google" id="ProtNLM"/>
    </source>
</evidence>
<sequence>MQRIHLQAAELKIPDLPFTVTDWSKIEPTEHPGETGTAFWRTVNIGDIRIRHVEYSEGYLADHWCDRGHILLVLEGELVSELKDGSKTTLTAGMSYQVSDFGDAAHRSSTTTGAKLFIVD</sequence>
<dbReference type="AlphaFoldDB" id="A0NX81"/>
<evidence type="ECO:0000313" key="1">
    <source>
        <dbReference type="EMBL" id="EAV42740.1"/>
    </source>
</evidence>